<gene>
    <name evidence="2" type="ORF">EVAR_73223_1</name>
</gene>
<organism evidence="2 3">
    <name type="scientific">Eumeta variegata</name>
    <name type="common">Bagworm moth</name>
    <name type="synonym">Eumeta japonica</name>
    <dbReference type="NCBI Taxonomy" id="151549"/>
    <lineage>
        <taxon>Eukaryota</taxon>
        <taxon>Metazoa</taxon>
        <taxon>Ecdysozoa</taxon>
        <taxon>Arthropoda</taxon>
        <taxon>Hexapoda</taxon>
        <taxon>Insecta</taxon>
        <taxon>Pterygota</taxon>
        <taxon>Neoptera</taxon>
        <taxon>Endopterygota</taxon>
        <taxon>Lepidoptera</taxon>
        <taxon>Glossata</taxon>
        <taxon>Ditrysia</taxon>
        <taxon>Tineoidea</taxon>
        <taxon>Psychidae</taxon>
        <taxon>Oiketicinae</taxon>
        <taxon>Eumeta</taxon>
    </lineage>
</organism>
<dbReference type="Proteomes" id="UP000299102">
    <property type="component" value="Unassembled WGS sequence"/>
</dbReference>
<dbReference type="AlphaFoldDB" id="A0A4C1T5R2"/>
<protein>
    <submittedName>
        <fullName evidence="2">Uncharacterized protein</fullName>
    </submittedName>
</protein>
<reference evidence="2 3" key="1">
    <citation type="journal article" date="2019" name="Commun. Biol.">
        <title>The bagworm genome reveals a unique fibroin gene that provides high tensile strength.</title>
        <authorList>
            <person name="Kono N."/>
            <person name="Nakamura H."/>
            <person name="Ohtoshi R."/>
            <person name="Tomita M."/>
            <person name="Numata K."/>
            <person name="Arakawa K."/>
        </authorList>
    </citation>
    <scope>NUCLEOTIDE SEQUENCE [LARGE SCALE GENOMIC DNA]</scope>
</reference>
<proteinExistence type="predicted"/>
<accession>A0A4C1T5R2</accession>
<feature type="region of interest" description="Disordered" evidence="1">
    <location>
        <begin position="1"/>
        <end position="41"/>
    </location>
</feature>
<evidence type="ECO:0000256" key="1">
    <source>
        <dbReference type="SAM" id="MobiDB-lite"/>
    </source>
</evidence>
<evidence type="ECO:0000313" key="3">
    <source>
        <dbReference type="Proteomes" id="UP000299102"/>
    </source>
</evidence>
<comment type="caution">
    <text evidence="2">The sequence shown here is derived from an EMBL/GenBank/DDBJ whole genome shotgun (WGS) entry which is preliminary data.</text>
</comment>
<name>A0A4C1T5R2_EUMVA</name>
<keyword evidence="3" id="KW-1185">Reference proteome</keyword>
<dbReference type="EMBL" id="BGZK01004404">
    <property type="protein sequence ID" value="GBP08798.1"/>
    <property type="molecule type" value="Genomic_DNA"/>
</dbReference>
<sequence length="90" mass="9891">MPRPSHAVQRPTVAHFPSMPDSSHPSAHSLHHQPPSPSIAYTYHDAGSVLVTPLGFTNVHGRRVPVEGGGMRTSSVYLLHCTERHLRKKP</sequence>
<evidence type="ECO:0000313" key="2">
    <source>
        <dbReference type="EMBL" id="GBP08798.1"/>
    </source>
</evidence>